<dbReference type="InterPro" id="IPR011989">
    <property type="entry name" value="ARM-like"/>
</dbReference>
<comment type="caution">
    <text evidence="1">The sequence shown here is derived from an EMBL/GenBank/DDBJ whole genome shotgun (WGS) entry which is preliminary data.</text>
</comment>
<accession>A0A5B0M3J0</accession>
<dbReference type="Proteomes" id="UP000325313">
    <property type="component" value="Unassembled WGS sequence"/>
</dbReference>
<keyword evidence="4" id="KW-1185">Reference proteome</keyword>
<dbReference type="OrthoDB" id="199930at2759"/>
<dbReference type="EMBL" id="VSWC01000171">
    <property type="protein sequence ID" value="KAA1070510.1"/>
    <property type="molecule type" value="Genomic_DNA"/>
</dbReference>
<evidence type="ECO:0000313" key="1">
    <source>
        <dbReference type="EMBL" id="KAA1070510.1"/>
    </source>
</evidence>
<dbReference type="Gene3D" id="1.25.10.10">
    <property type="entry name" value="Leucine-rich Repeat Variant"/>
    <property type="match status" value="1"/>
</dbReference>
<name>A0A5B0M3J0_PUCGR</name>
<evidence type="ECO:0000313" key="3">
    <source>
        <dbReference type="EMBL" id="KAA1129305.1"/>
    </source>
</evidence>
<dbReference type="AlphaFoldDB" id="A0A5B0M3J0"/>
<dbReference type="EMBL" id="VDEP01000404">
    <property type="protein sequence ID" value="KAA1089896.1"/>
    <property type="molecule type" value="Genomic_DNA"/>
</dbReference>
<proteinExistence type="predicted"/>
<protein>
    <submittedName>
        <fullName evidence="1">Uncharacterized protein</fullName>
    </submittedName>
</protein>
<gene>
    <name evidence="1" type="ORF">PGT21_014435</name>
    <name evidence="3" type="ORF">PGTUg99_025950</name>
    <name evidence="2" type="ORF">PGTUg99_027549</name>
</gene>
<reference evidence="4 5" key="1">
    <citation type="submission" date="2019-05" db="EMBL/GenBank/DDBJ databases">
        <title>Emergence of the Ug99 lineage of the wheat stem rust pathogen through somatic hybridization.</title>
        <authorList>
            <person name="Li F."/>
            <person name="Upadhyaya N.M."/>
            <person name="Sperschneider J."/>
            <person name="Matny O."/>
            <person name="Nguyen-Phuc H."/>
            <person name="Mago R."/>
            <person name="Raley C."/>
            <person name="Miller M.E."/>
            <person name="Silverstein K.A.T."/>
            <person name="Henningsen E."/>
            <person name="Hirsch C.D."/>
            <person name="Visser B."/>
            <person name="Pretorius Z.A."/>
            <person name="Steffenson B.J."/>
            <person name="Schwessinger B."/>
            <person name="Dodds P.N."/>
            <person name="Figueroa M."/>
        </authorList>
    </citation>
    <scope>NUCLEOTIDE SEQUENCE [LARGE SCALE GENOMIC DNA]</scope>
    <source>
        <strain evidence="1">21-0</strain>
        <strain evidence="2 5">Ug99</strain>
    </source>
</reference>
<evidence type="ECO:0000313" key="5">
    <source>
        <dbReference type="Proteomes" id="UP000325313"/>
    </source>
</evidence>
<sequence length="142" mass="16224">MQLVDIMMTAFLGNKNPSNSVIEGLALLSEEESAREILRKRSEEFFQTTQSLSQTNRAQENLTSAQSMASGLATIILNLKPLVIPYELRFDNGRRRRVQASTYHTPRYLPGEYIDDERAARNLLDWLRSILKRNPDLIQTVG</sequence>
<evidence type="ECO:0000313" key="4">
    <source>
        <dbReference type="Proteomes" id="UP000324748"/>
    </source>
</evidence>
<organism evidence="1 4">
    <name type="scientific">Puccinia graminis f. sp. tritici</name>
    <dbReference type="NCBI Taxonomy" id="56615"/>
    <lineage>
        <taxon>Eukaryota</taxon>
        <taxon>Fungi</taxon>
        <taxon>Dikarya</taxon>
        <taxon>Basidiomycota</taxon>
        <taxon>Pucciniomycotina</taxon>
        <taxon>Pucciniomycetes</taxon>
        <taxon>Pucciniales</taxon>
        <taxon>Pucciniaceae</taxon>
        <taxon>Puccinia</taxon>
    </lineage>
</organism>
<evidence type="ECO:0000313" key="2">
    <source>
        <dbReference type="EMBL" id="KAA1089896.1"/>
    </source>
</evidence>
<dbReference type="EMBL" id="VDEP01000137">
    <property type="protein sequence ID" value="KAA1129305.1"/>
    <property type="molecule type" value="Genomic_DNA"/>
</dbReference>
<dbReference type="Proteomes" id="UP000324748">
    <property type="component" value="Unassembled WGS sequence"/>
</dbReference>